<evidence type="ECO:0000313" key="4">
    <source>
        <dbReference type="Proteomes" id="UP000410492"/>
    </source>
</evidence>
<name>A0A653DP06_CALMS</name>
<dbReference type="Pfam" id="PF00106">
    <property type="entry name" value="adh_short"/>
    <property type="match status" value="1"/>
</dbReference>
<proteinExistence type="inferred from homology"/>
<keyword evidence="2" id="KW-0521">NADP</keyword>
<dbReference type="GO" id="GO:0006006">
    <property type="term" value="P:glucose metabolic process"/>
    <property type="evidence" value="ECO:0007669"/>
    <property type="project" value="TreeGrafter"/>
</dbReference>
<dbReference type="GO" id="GO:0050038">
    <property type="term" value="F:L-xylulose reductase (NADPH) activity"/>
    <property type="evidence" value="ECO:0007669"/>
    <property type="project" value="TreeGrafter"/>
</dbReference>
<comment type="similarity">
    <text evidence="1">Belongs to the short-chain dehydrogenases/reductases (SDR) family.</text>
</comment>
<organism evidence="3 4">
    <name type="scientific">Callosobruchus maculatus</name>
    <name type="common">Southern cowpea weevil</name>
    <name type="synonym">Pulse bruchid</name>
    <dbReference type="NCBI Taxonomy" id="64391"/>
    <lineage>
        <taxon>Eukaryota</taxon>
        <taxon>Metazoa</taxon>
        <taxon>Ecdysozoa</taxon>
        <taxon>Arthropoda</taxon>
        <taxon>Hexapoda</taxon>
        <taxon>Insecta</taxon>
        <taxon>Pterygota</taxon>
        <taxon>Neoptera</taxon>
        <taxon>Endopterygota</taxon>
        <taxon>Coleoptera</taxon>
        <taxon>Polyphaga</taxon>
        <taxon>Cucujiformia</taxon>
        <taxon>Chrysomeloidea</taxon>
        <taxon>Chrysomelidae</taxon>
        <taxon>Bruchinae</taxon>
        <taxon>Bruchini</taxon>
        <taxon>Callosobruchus</taxon>
    </lineage>
</organism>
<dbReference type="GO" id="GO:0004090">
    <property type="term" value="F:carbonyl reductase (NADPH) activity"/>
    <property type="evidence" value="ECO:0007669"/>
    <property type="project" value="TreeGrafter"/>
</dbReference>
<dbReference type="PRINTS" id="PR00080">
    <property type="entry name" value="SDRFAMILY"/>
</dbReference>
<evidence type="ECO:0000256" key="2">
    <source>
        <dbReference type="ARBA" id="ARBA00022857"/>
    </source>
</evidence>
<dbReference type="EMBL" id="CAACVG010013556">
    <property type="protein sequence ID" value="VEN61967.1"/>
    <property type="molecule type" value="Genomic_DNA"/>
</dbReference>
<accession>A0A653DP06</accession>
<dbReference type="SUPFAM" id="SSF51735">
    <property type="entry name" value="NAD(P)-binding Rossmann-fold domains"/>
    <property type="match status" value="1"/>
</dbReference>
<dbReference type="OrthoDB" id="1393670at2759"/>
<dbReference type="Gene3D" id="3.40.50.720">
    <property type="entry name" value="NAD(P)-binding Rossmann-like Domain"/>
    <property type="match status" value="1"/>
</dbReference>
<dbReference type="PANTHER" id="PTHR44252">
    <property type="entry name" value="D-ERYTHRULOSE REDUCTASE"/>
    <property type="match status" value="1"/>
</dbReference>
<sequence length="154" mass="16645">MEINFSGKRALVTGATKGIGKDIATQLSKCGAKVVAVGRTKQLLGELKKELPSIEIVELDIADWKQTENVLKNIGPIDLLVNNAGMGWLKSLLDATEEDVDSVFGVNIKALINVTKIVVQNMLDRKVPGSIVNISSQVGPKMSKFMTFINNGFC</sequence>
<dbReference type="PANTHER" id="PTHR44252:SF3">
    <property type="entry name" value="D-ERYTHRULOSE REDUCTASE-RELATED"/>
    <property type="match status" value="1"/>
</dbReference>
<keyword evidence="4" id="KW-1185">Reference proteome</keyword>
<dbReference type="InterPro" id="IPR051737">
    <property type="entry name" value="L-xylulose/Carbonyl_redctase"/>
</dbReference>
<evidence type="ECO:0000313" key="3">
    <source>
        <dbReference type="EMBL" id="VEN61967.1"/>
    </source>
</evidence>
<evidence type="ECO:0000256" key="1">
    <source>
        <dbReference type="ARBA" id="ARBA00006484"/>
    </source>
</evidence>
<dbReference type="AlphaFoldDB" id="A0A653DP06"/>
<dbReference type="GO" id="GO:0005997">
    <property type="term" value="P:xylulose metabolic process"/>
    <property type="evidence" value="ECO:0007669"/>
    <property type="project" value="TreeGrafter"/>
</dbReference>
<gene>
    <name evidence="3" type="ORF">CALMAC_LOCUS19233</name>
</gene>
<reference evidence="3 4" key="1">
    <citation type="submission" date="2019-01" db="EMBL/GenBank/DDBJ databases">
        <authorList>
            <person name="Sayadi A."/>
        </authorList>
    </citation>
    <scope>NUCLEOTIDE SEQUENCE [LARGE SCALE GENOMIC DNA]</scope>
</reference>
<protein>
    <submittedName>
        <fullName evidence="3">Uncharacterized protein</fullName>
    </submittedName>
</protein>
<dbReference type="InterPro" id="IPR036291">
    <property type="entry name" value="NAD(P)-bd_dom_sf"/>
</dbReference>
<dbReference type="InterPro" id="IPR002347">
    <property type="entry name" value="SDR_fam"/>
</dbReference>
<dbReference type="PRINTS" id="PR00081">
    <property type="entry name" value="GDHRDH"/>
</dbReference>
<dbReference type="Proteomes" id="UP000410492">
    <property type="component" value="Unassembled WGS sequence"/>
</dbReference>